<evidence type="ECO:0000256" key="1">
    <source>
        <dbReference type="ARBA" id="ARBA00006484"/>
    </source>
</evidence>
<dbReference type="PRINTS" id="PR00081">
    <property type="entry name" value="GDHRDH"/>
</dbReference>
<dbReference type="Gene3D" id="3.40.50.720">
    <property type="entry name" value="NAD(P)-binding Rossmann-like Domain"/>
    <property type="match status" value="1"/>
</dbReference>
<evidence type="ECO:0000313" key="6">
    <source>
        <dbReference type="EMBL" id="PCH42327.1"/>
    </source>
</evidence>
<evidence type="ECO:0000313" key="7">
    <source>
        <dbReference type="Proteomes" id="UP000218811"/>
    </source>
</evidence>
<dbReference type="InterPro" id="IPR002347">
    <property type="entry name" value="SDR_fam"/>
</dbReference>
<sequence>MASWGKLIAAVLSIVLFSSRLLRPRRERKVPRARERVLILGASSGIGRAIAHEYAARGARVCIVARREAELAKVLAECAALSPSRDGTTAFSEPADFACAEDMVRVRERVVQEWDGLDTLVVCAGVSALRPLMEVAGLQRLDGHRFAPAQADVEHIKHTVGVAQAALSGNYIGPLVSAVTFIPLLQASSAAPSVLLISSLAALVPPPTRSLYASTKAAAHMLFQVLAIEHPAVAFALAAPATVQGAFRASAIDGGPPREAALERALAPDAVARRCVRAVDRAERMVFVPAVYGRGAHLLYWICPAFVEWRARAKYRFVAE</sequence>
<organism evidence="6 7">
    <name type="scientific">Wolfiporia cocos (strain MD-104)</name>
    <name type="common">Brown rot fungus</name>
    <dbReference type="NCBI Taxonomy" id="742152"/>
    <lineage>
        <taxon>Eukaryota</taxon>
        <taxon>Fungi</taxon>
        <taxon>Dikarya</taxon>
        <taxon>Basidiomycota</taxon>
        <taxon>Agaricomycotina</taxon>
        <taxon>Agaricomycetes</taxon>
        <taxon>Polyporales</taxon>
        <taxon>Phaeolaceae</taxon>
        <taxon>Wolfiporia</taxon>
    </lineage>
</organism>
<dbReference type="EMBL" id="KB468124">
    <property type="protein sequence ID" value="PCH42327.1"/>
    <property type="molecule type" value="Genomic_DNA"/>
</dbReference>
<reference evidence="6 7" key="1">
    <citation type="journal article" date="2012" name="Science">
        <title>The Paleozoic origin of enzymatic lignin decomposition reconstructed from 31 fungal genomes.</title>
        <authorList>
            <person name="Floudas D."/>
            <person name="Binder M."/>
            <person name="Riley R."/>
            <person name="Barry K."/>
            <person name="Blanchette R.A."/>
            <person name="Henrissat B."/>
            <person name="Martinez A.T."/>
            <person name="Otillar R."/>
            <person name="Spatafora J.W."/>
            <person name="Yadav J.S."/>
            <person name="Aerts A."/>
            <person name="Benoit I."/>
            <person name="Boyd A."/>
            <person name="Carlson A."/>
            <person name="Copeland A."/>
            <person name="Coutinho P.M."/>
            <person name="de Vries R.P."/>
            <person name="Ferreira P."/>
            <person name="Findley K."/>
            <person name="Foster B."/>
            <person name="Gaskell J."/>
            <person name="Glotzer D."/>
            <person name="Gorecki P."/>
            <person name="Heitman J."/>
            <person name="Hesse C."/>
            <person name="Hori C."/>
            <person name="Igarashi K."/>
            <person name="Jurgens J.A."/>
            <person name="Kallen N."/>
            <person name="Kersten P."/>
            <person name="Kohler A."/>
            <person name="Kuees U."/>
            <person name="Kumar T.K.A."/>
            <person name="Kuo A."/>
            <person name="LaButti K."/>
            <person name="Larrondo L.F."/>
            <person name="Lindquist E."/>
            <person name="Ling A."/>
            <person name="Lombard V."/>
            <person name="Lucas S."/>
            <person name="Lundell T."/>
            <person name="Martin R."/>
            <person name="McLaughlin D.J."/>
            <person name="Morgenstern I."/>
            <person name="Morin E."/>
            <person name="Murat C."/>
            <person name="Nagy L.G."/>
            <person name="Nolan M."/>
            <person name="Ohm R.A."/>
            <person name="Patyshakuliyeva A."/>
            <person name="Rokas A."/>
            <person name="Ruiz-Duenas F.J."/>
            <person name="Sabat G."/>
            <person name="Salamov A."/>
            <person name="Samejima M."/>
            <person name="Schmutz J."/>
            <person name="Slot J.C."/>
            <person name="St John F."/>
            <person name="Stenlid J."/>
            <person name="Sun H."/>
            <person name="Sun S."/>
            <person name="Syed K."/>
            <person name="Tsang A."/>
            <person name="Wiebenga A."/>
            <person name="Young D."/>
            <person name="Pisabarro A."/>
            <person name="Eastwood D.C."/>
            <person name="Martin F."/>
            <person name="Cullen D."/>
            <person name="Grigoriev I.V."/>
            <person name="Hibbett D.S."/>
        </authorList>
    </citation>
    <scope>NUCLEOTIDE SEQUENCE [LARGE SCALE GENOMIC DNA]</scope>
    <source>
        <strain evidence="6 7">MD-104</strain>
    </source>
</reference>
<comment type="function">
    <text evidence="4">Putative oxidoreductase.</text>
</comment>
<dbReference type="InterPro" id="IPR036291">
    <property type="entry name" value="NAD(P)-bd_dom_sf"/>
</dbReference>
<dbReference type="STRING" id="742152.A0A2H3K1Q3"/>
<gene>
    <name evidence="6" type="ORF">WOLCODRAFT_163700</name>
</gene>
<dbReference type="PROSITE" id="PS00061">
    <property type="entry name" value="ADH_SHORT"/>
    <property type="match status" value="1"/>
</dbReference>
<feature type="signal peptide" evidence="5">
    <location>
        <begin position="1"/>
        <end position="24"/>
    </location>
</feature>
<protein>
    <submittedName>
        <fullName evidence="6">NAD(P)-binding protein</fullName>
    </submittedName>
</protein>
<dbReference type="AlphaFoldDB" id="A0A2H3K1Q3"/>
<feature type="chain" id="PRO_5013568111" evidence="5">
    <location>
        <begin position="25"/>
        <end position="320"/>
    </location>
</feature>
<evidence type="ECO:0000256" key="3">
    <source>
        <dbReference type="ARBA" id="ARBA00023002"/>
    </source>
</evidence>
<evidence type="ECO:0000256" key="2">
    <source>
        <dbReference type="ARBA" id="ARBA00022857"/>
    </source>
</evidence>
<dbReference type="GO" id="GO:0016020">
    <property type="term" value="C:membrane"/>
    <property type="evidence" value="ECO:0007669"/>
    <property type="project" value="TreeGrafter"/>
</dbReference>
<dbReference type="OrthoDB" id="37659at2759"/>
<dbReference type="GO" id="GO:0016491">
    <property type="term" value="F:oxidoreductase activity"/>
    <property type="evidence" value="ECO:0007669"/>
    <property type="project" value="UniProtKB-KW"/>
</dbReference>
<proteinExistence type="inferred from homology"/>
<accession>A0A2H3K1Q3</accession>
<dbReference type="InterPro" id="IPR020904">
    <property type="entry name" value="Sc_DH/Rdtase_CS"/>
</dbReference>
<dbReference type="SUPFAM" id="SSF51735">
    <property type="entry name" value="NAD(P)-binding Rossmann-fold domains"/>
    <property type="match status" value="1"/>
</dbReference>
<dbReference type="OMA" id="DTLHICA"/>
<evidence type="ECO:0000256" key="5">
    <source>
        <dbReference type="SAM" id="SignalP"/>
    </source>
</evidence>
<comment type="similarity">
    <text evidence="1">Belongs to the short-chain dehydrogenases/reductases (SDR) family.</text>
</comment>
<dbReference type="PANTHER" id="PTHR44196:SF1">
    <property type="entry name" value="DEHYDROGENASE_REDUCTASE SDR FAMILY MEMBER 7B"/>
    <property type="match status" value="1"/>
</dbReference>
<dbReference type="Pfam" id="PF00106">
    <property type="entry name" value="adh_short"/>
    <property type="match status" value="1"/>
</dbReference>
<keyword evidence="3" id="KW-0560">Oxidoreductase</keyword>
<name>A0A2H3K1Q3_WOLCO</name>
<keyword evidence="2" id="KW-0521">NADP</keyword>
<keyword evidence="5" id="KW-0732">Signal</keyword>
<evidence type="ECO:0000256" key="4">
    <source>
        <dbReference type="ARBA" id="ARBA00037096"/>
    </source>
</evidence>
<keyword evidence="7" id="KW-1185">Reference proteome</keyword>
<dbReference type="Proteomes" id="UP000218811">
    <property type="component" value="Unassembled WGS sequence"/>
</dbReference>
<dbReference type="PANTHER" id="PTHR44196">
    <property type="entry name" value="DEHYDROGENASE/REDUCTASE SDR FAMILY MEMBER 7B"/>
    <property type="match status" value="1"/>
</dbReference>